<protein>
    <submittedName>
        <fullName evidence="3">R3H-associated N-terminal domain-containing protein</fullName>
    </submittedName>
</protein>
<dbReference type="AlphaFoldDB" id="A0A6A5Z599"/>
<feature type="domain" description="R3H-associated N-terminal" evidence="2">
    <location>
        <begin position="85"/>
        <end position="195"/>
    </location>
</feature>
<evidence type="ECO:0000256" key="1">
    <source>
        <dbReference type="SAM" id="MobiDB-lite"/>
    </source>
</evidence>
<dbReference type="Pfam" id="PF13902">
    <property type="entry name" value="R3H-assoc"/>
    <property type="match status" value="1"/>
</dbReference>
<proteinExistence type="predicted"/>
<evidence type="ECO:0000313" key="4">
    <source>
        <dbReference type="Proteomes" id="UP000799770"/>
    </source>
</evidence>
<keyword evidence="4" id="KW-1185">Reference proteome</keyword>
<reference evidence="3" key="1">
    <citation type="journal article" date="2020" name="Stud. Mycol.">
        <title>101 Dothideomycetes genomes: a test case for predicting lifestyles and emergence of pathogens.</title>
        <authorList>
            <person name="Haridas S."/>
            <person name="Albert R."/>
            <person name="Binder M."/>
            <person name="Bloem J."/>
            <person name="Labutti K."/>
            <person name="Salamov A."/>
            <person name="Andreopoulos B."/>
            <person name="Baker S."/>
            <person name="Barry K."/>
            <person name="Bills G."/>
            <person name="Bluhm B."/>
            <person name="Cannon C."/>
            <person name="Castanera R."/>
            <person name="Culley D."/>
            <person name="Daum C."/>
            <person name="Ezra D."/>
            <person name="Gonzalez J."/>
            <person name="Henrissat B."/>
            <person name="Kuo A."/>
            <person name="Liang C."/>
            <person name="Lipzen A."/>
            <person name="Lutzoni F."/>
            <person name="Magnuson J."/>
            <person name="Mondo S."/>
            <person name="Nolan M."/>
            <person name="Ohm R."/>
            <person name="Pangilinan J."/>
            <person name="Park H.-J."/>
            <person name="Ramirez L."/>
            <person name="Alfaro M."/>
            <person name="Sun H."/>
            <person name="Tritt A."/>
            <person name="Yoshinaga Y."/>
            <person name="Zwiers L.-H."/>
            <person name="Turgeon B."/>
            <person name="Goodwin S."/>
            <person name="Spatafora J."/>
            <person name="Crous P."/>
            <person name="Grigoriev I."/>
        </authorList>
    </citation>
    <scope>NUCLEOTIDE SEQUENCE</scope>
    <source>
        <strain evidence="3">CBS 627.86</strain>
    </source>
</reference>
<feature type="region of interest" description="Disordered" evidence="1">
    <location>
        <begin position="162"/>
        <end position="186"/>
    </location>
</feature>
<dbReference type="GO" id="GO:0003676">
    <property type="term" value="F:nucleic acid binding"/>
    <property type="evidence" value="ECO:0007669"/>
    <property type="project" value="InterPro"/>
</dbReference>
<dbReference type="EMBL" id="ML977328">
    <property type="protein sequence ID" value="KAF2113491.1"/>
    <property type="molecule type" value="Genomic_DNA"/>
</dbReference>
<dbReference type="SUPFAM" id="SSF82708">
    <property type="entry name" value="R3H domain"/>
    <property type="match status" value="1"/>
</dbReference>
<feature type="compositionally biased region" description="Low complexity" evidence="1">
    <location>
        <begin position="165"/>
        <end position="174"/>
    </location>
</feature>
<evidence type="ECO:0000313" key="3">
    <source>
        <dbReference type="EMBL" id="KAF2113491.1"/>
    </source>
</evidence>
<dbReference type="Proteomes" id="UP000799770">
    <property type="component" value="Unassembled WGS sequence"/>
</dbReference>
<sequence>MAIHPSAEAPAAPSQTQSIDIEAWTIEAAAAMSAVTISAPAGVIQGASVSIQIPLDDHPETRAAKEGRTPGAKEGVKYYTTYGRKEPIRRDSLKRREALLKGKEGSRRRQRWENDRLLNNPYAEPPSPKDWEIRPTHPVHHVPYYLAPLWDAGLAKRNAERKAATSKAKTATKTVGSKPTDPGIVPKELRDKLKRSRGAKGLLMDLEEEVRKFVEKWEEKEKQAEQEGLPLDEDSSDDEIVFVGRNGQMNDLRSPRTSEEIQREMMLFETPEDDRGGNFGRWLVHHIGIYYGLKTWSVTVGDPARREAYIGLKERKMRTGLGRKSIAQPMPRPLWGMV</sequence>
<evidence type="ECO:0000259" key="2">
    <source>
        <dbReference type="Pfam" id="PF13902"/>
    </source>
</evidence>
<gene>
    <name evidence="3" type="ORF">BDV96DRAFT_579206</name>
</gene>
<dbReference type="InterPro" id="IPR036867">
    <property type="entry name" value="R3H_dom_sf"/>
</dbReference>
<dbReference type="OrthoDB" id="10256743at2759"/>
<accession>A0A6A5Z599</accession>
<organism evidence="3 4">
    <name type="scientific">Lophiotrema nucula</name>
    <dbReference type="NCBI Taxonomy" id="690887"/>
    <lineage>
        <taxon>Eukaryota</taxon>
        <taxon>Fungi</taxon>
        <taxon>Dikarya</taxon>
        <taxon>Ascomycota</taxon>
        <taxon>Pezizomycotina</taxon>
        <taxon>Dothideomycetes</taxon>
        <taxon>Pleosporomycetidae</taxon>
        <taxon>Pleosporales</taxon>
        <taxon>Lophiotremataceae</taxon>
        <taxon>Lophiotrema</taxon>
    </lineage>
</organism>
<name>A0A6A5Z599_9PLEO</name>
<dbReference type="InterPro" id="IPR025952">
    <property type="entry name" value="R3H-assoc_dom"/>
</dbReference>